<evidence type="ECO:0000256" key="1">
    <source>
        <dbReference type="ARBA" id="ARBA00022723"/>
    </source>
</evidence>
<protein>
    <submittedName>
        <fullName evidence="6">Chaperonin 10-like protein</fullName>
    </submittedName>
</protein>
<dbReference type="Gene3D" id="3.40.50.720">
    <property type="entry name" value="NAD(P)-binding Rossmann-like Domain"/>
    <property type="match status" value="1"/>
</dbReference>
<name>A0A8K0X5W3_9PEZI</name>
<dbReference type="SUPFAM" id="SSF51735">
    <property type="entry name" value="NAD(P)-binding Rossmann-fold domains"/>
    <property type="match status" value="1"/>
</dbReference>
<evidence type="ECO:0000256" key="3">
    <source>
        <dbReference type="ARBA" id="ARBA00023002"/>
    </source>
</evidence>
<comment type="caution">
    <text evidence="6">The sequence shown here is derived from an EMBL/GenBank/DDBJ whole genome shotgun (WGS) entry which is preliminary data.</text>
</comment>
<dbReference type="PANTHER" id="PTHR43401:SF2">
    <property type="entry name" value="L-THREONINE 3-DEHYDROGENASE"/>
    <property type="match status" value="1"/>
</dbReference>
<dbReference type="Proteomes" id="UP000813385">
    <property type="component" value="Unassembled WGS sequence"/>
</dbReference>
<accession>A0A8K0X5W3</accession>
<evidence type="ECO:0000256" key="2">
    <source>
        <dbReference type="ARBA" id="ARBA00022833"/>
    </source>
</evidence>
<sequence length="355" mass="37409">MRAARYYGKEDIRVENIPEPSVSAGQIKIRPAFVGICGTDLHEYLGGPNFCPTTPHPVTHETIPVTLGHEFSGVIQEIGPGVTGFTLGQPCAVQPTIFCGSCAACDAHSENVCHSGGFVGLSGGGGGLSDAVCVSATHVFPLPNELPLEIGALVEPLAVAWHAVSAASELSPESVVVVIGGGPIGLATILCLKAKGVQNIILSEVATSRQLFAKQMGASQVVNPIREDLKGVALELSDGRGADVIFDCAGVPASIKSACEAVKTKGEIVNVAIWENEILFNPNWITFKESSYKSVLGYQREDFQAVIDNLATGAIQASQMITRKIKLENVVEDGIKALVHDKDNQVKILVDMKAT</sequence>
<feature type="domain" description="Enoyl reductase (ER)" evidence="5">
    <location>
        <begin position="8"/>
        <end position="331"/>
    </location>
</feature>
<dbReference type="AlphaFoldDB" id="A0A8K0X5W3"/>
<dbReference type="InterPro" id="IPR036291">
    <property type="entry name" value="NAD(P)-bd_dom_sf"/>
</dbReference>
<dbReference type="OrthoDB" id="3941538at2759"/>
<dbReference type="GO" id="GO:0008270">
    <property type="term" value="F:zinc ion binding"/>
    <property type="evidence" value="ECO:0007669"/>
    <property type="project" value="InterPro"/>
</dbReference>
<dbReference type="InterPro" id="IPR013154">
    <property type="entry name" value="ADH-like_N"/>
</dbReference>
<dbReference type="Pfam" id="PF00107">
    <property type="entry name" value="ADH_zinc_N"/>
    <property type="match status" value="1"/>
</dbReference>
<evidence type="ECO:0000259" key="5">
    <source>
        <dbReference type="SMART" id="SM00829"/>
    </source>
</evidence>
<gene>
    <name evidence="6" type="ORF">B0T11DRAFT_304777</name>
</gene>
<dbReference type="PANTHER" id="PTHR43401">
    <property type="entry name" value="L-THREONINE 3-DEHYDROGENASE"/>
    <property type="match status" value="1"/>
</dbReference>
<dbReference type="InterPro" id="IPR050129">
    <property type="entry name" value="Zn_alcohol_dh"/>
</dbReference>
<dbReference type="Gene3D" id="3.90.180.10">
    <property type="entry name" value="Medium-chain alcohol dehydrogenases, catalytic domain"/>
    <property type="match status" value="1"/>
</dbReference>
<dbReference type="InterPro" id="IPR013149">
    <property type="entry name" value="ADH-like_C"/>
</dbReference>
<comment type="cofactor">
    <cofactor evidence="4">
        <name>Zn(2+)</name>
        <dbReference type="ChEBI" id="CHEBI:29105"/>
    </cofactor>
</comment>
<dbReference type="GO" id="GO:0016491">
    <property type="term" value="F:oxidoreductase activity"/>
    <property type="evidence" value="ECO:0007669"/>
    <property type="project" value="UniProtKB-KW"/>
</dbReference>
<dbReference type="SMART" id="SM00829">
    <property type="entry name" value="PKS_ER"/>
    <property type="match status" value="1"/>
</dbReference>
<evidence type="ECO:0000256" key="4">
    <source>
        <dbReference type="RuleBase" id="RU361277"/>
    </source>
</evidence>
<dbReference type="InterPro" id="IPR011032">
    <property type="entry name" value="GroES-like_sf"/>
</dbReference>
<keyword evidence="7" id="KW-1185">Reference proteome</keyword>
<dbReference type="SUPFAM" id="SSF50129">
    <property type="entry name" value="GroES-like"/>
    <property type="match status" value="1"/>
</dbReference>
<organism evidence="6 7">
    <name type="scientific">Plectosphaerella cucumerina</name>
    <dbReference type="NCBI Taxonomy" id="40658"/>
    <lineage>
        <taxon>Eukaryota</taxon>
        <taxon>Fungi</taxon>
        <taxon>Dikarya</taxon>
        <taxon>Ascomycota</taxon>
        <taxon>Pezizomycotina</taxon>
        <taxon>Sordariomycetes</taxon>
        <taxon>Hypocreomycetidae</taxon>
        <taxon>Glomerellales</taxon>
        <taxon>Plectosphaerellaceae</taxon>
        <taxon>Plectosphaerella</taxon>
    </lineage>
</organism>
<dbReference type="InterPro" id="IPR002328">
    <property type="entry name" value="ADH_Zn_CS"/>
</dbReference>
<evidence type="ECO:0000313" key="6">
    <source>
        <dbReference type="EMBL" id="KAH7367695.1"/>
    </source>
</evidence>
<keyword evidence="1 4" id="KW-0479">Metal-binding</keyword>
<dbReference type="PROSITE" id="PS00059">
    <property type="entry name" value="ADH_ZINC"/>
    <property type="match status" value="1"/>
</dbReference>
<evidence type="ECO:0000313" key="7">
    <source>
        <dbReference type="Proteomes" id="UP000813385"/>
    </source>
</evidence>
<keyword evidence="2 4" id="KW-0862">Zinc</keyword>
<proteinExistence type="inferred from homology"/>
<dbReference type="CDD" id="cd08233">
    <property type="entry name" value="butanediol_DH_like"/>
    <property type="match status" value="1"/>
</dbReference>
<dbReference type="InterPro" id="IPR020843">
    <property type="entry name" value="ER"/>
</dbReference>
<dbReference type="EMBL" id="JAGPXD010000002">
    <property type="protein sequence ID" value="KAH7367695.1"/>
    <property type="molecule type" value="Genomic_DNA"/>
</dbReference>
<keyword evidence="3" id="KW-0560">Oxidoreductase</keyword>
<reference evidence="6" key="1">
    <citation type="journal article" date="2021" name="Nat. Commun.">
        <title>Genetic determinants of endophytism in the Arabidopsis root mycobiome.</title>
        <authorList>
            <person name="Mesny F."/>
            <person name="Miyauchi S."/>
            <person name="Thiergart T."/>
            <person name="Pickel B."/>
            <person name="Atanasova L."/>
            <person name="Karlsson M."/>
            <person name="Huettel B."/>
            <person name="Barry K.W."/>
            <person name="Haridas S."/>
            <person name="Chen C."/>
            <person name="Bauer D."/>
            <person name="Andreopoulos W."/>
            <person name="Pangilinan J."/>
            <person name="LaButti K."/>
            <person name="Riley R."/>
            <person name="Lipzen A."/>
            <person name="Clum A."/>
            <person name="Drula E."/>
            <person name="Henrissat B."/>
            <person name="Kohler A."/>
            <person name="Grigoriev I.V."/>
            <person name="Martin F.M."/>
            <person name="Hacquard S."/>
        </authorList>
    </citation>
    <scope>NUCLEOTIDE SEQUENCE</scope>
    <source>
        <strain evidence="6">MPI-CAGE-AT-0016</strain>
    </source>
</reference>
<comment type="similarity">
    <text evidence="4">Belongs to the zinc-containing alcohol dehydrogenase family.</text>
</comment>
<dbReference type="Pfam" id="PF08240">
    <property type="entry name" value="ADH_N"/>
    <property type="match status" value="1"/>
</dbReference>